<dbReference type="EMBL" id="PGCJ01000585">
    <property type="protein sequence ID" value="PLW25817.1"/>
    <property type="molecule type" value="Genomic_DNA"/>
</dbReference>
<gene>
    <name evidence="1" type="ORF">PCANC_27053</name>
</gene>
<sequence length="137" mass="15315">MKNSSTKCSVSSAKNVAIVPKSNTSLVKKEEKSILVQGSGEKQFTLPLDMHNYKTFINHGCQMDKEGYPLYPNGNTVFVWLPGQEVTKFGTVGFSKTVGIDFRRHQKRKVIRIYCLSALVCDREDWKWAGAPATGRG</sequence>
<comment type="caution">
    <text evidence="1">The sequence shown here is derived from an EMBL/GenBank/DDBJ whole genome shotgun (WGS) entry which is preliminary data.</text>
</comment>
<reference evidence="1 2" key="1">
    <citation type="submission" date="2017-11" db="EMBL/GenBank/DDBJ databases">
        <title>De novo assembly and phasing of dikaryotic genomes from two isolates of Puccinia coronata f. sp. avenae, the causal agent of oat crown rust.</title>
        <authorList>
            <person name="Miller M.E."/>
            <person name="Zhang Y."/>
            <person name="Omidvar V."/>
            <person name="Sperschneider J."/>
            <person name="Schwessinger B."/>
            <person name="Raley C."/>
            <person name="Palmer J.M."/>
            <person name="Garnica D."/>
            <person name="Upadhyaya N."/>
            <person name="Rathjen J."/>
            <person name="Taylor J.M."/>
            <person name="Park R.F."/>
            <person name="Dodds P.N."/>
            <person name="Hirsch C.D."/>
            <person name="Kianian S.F."/>
            <person name="Figueroa M."/>
        </authorList>
    </citation>
    <scope>NUCLEOTIDE SEQUENCE [LARGE SCALE GENOMIC DNA]</scope>
    <source>
        <strain evidence="1">12NC29</strain>
    </source>
</reference>
<dbReference type="OrthoDB" id="2507455at2759"/>
<accession>A0A2N5TJY7</accession>
<protein>
    <submittedName>
        <fullName evidence="1">Uncharacterized protein</fullName>
    </submittedName>
</protein>
<evidence type="ECO:0000313" key="1">
    <source>
        <dbReference type="EMBL" id="PLW25817.1"/>
    </source>
</evidence>
<keyword evidence="2" id="KW-1185">Reference proteome</keyword>
<organism evidence="1 2">
    <name type="scientific">Puccinia coronata f. sp. avenae</name>
    <dbReference type="NCBI Taxonomy" id="200324"/>
    <lineage>
        <taxon>Eukaryota</taxon>
        <taxon>Fungi</taxon>
        <taxon>Dikarya</taxon>
        <taxon>Basidiomycota</taxon>
        <taxon>Pucciniomycotina</taxon>
        <taxon>Pucciniomycetes</taxon>
        <taxon>Pucciniales</taxon>
        <taxon>Pucciniaceae</taxon>
        <taxon>Puccinia</taxon>
    </lineage>
</organism>
<dbReference type="Proteomes" id="UP000235388">
    <property type="component" value="Unassembled WGS sequence"/>
</dbReference>
<dbReference type="STRING" id="200324.A0A2N5TJY7"/>
<dbReference type="AlphaFoldDB" id="A0A2N5TJY7"/>
<evidence type="ECO:0000313" key="2">
    <source>
        <dbReference type="Proteomes" id="UP000235388"/>
    </source>
</evidence>
<proteinExistence type="predicted"/>
<name>A0A2N5TJY7_9BASI</name>